<feature type="chain" id="PRO_5047072132" description="Septum formation-related domain-containing protein" evidence="1">
    <location>
        <begin position="32"/>
        <end position="187"/>
    </location>
</feature>
<sequence>MRTITARTAHRRALTAAAGAVILTVTLTACSGDSDDSAGRSDVPPGLEHLEDLENIDPDDMAALEDALNELEGLGAGTDLSQGDCWGRADTVDHSPTSCTEPHIFEVTGVHTDFEPSAPDDIITTTEEKEALCEETFAEYFGFPVNGQQPPVLVPAAEPTIVTRGIPQTVVCSAYTTRTEEHTASFR</sequence>
<organism evidence="2 3">
    <name type="scientific">Streptomyces spiramenti</name>
    <dbReference type="NCBI Taxonomy" id="2720606"/>
    <lineage>
        <taxon>Bacteria</taxon>
        <taxon>Bacillati</taxon>
        <taxon>Actinomycetota</taxon>
        <taxon>Actinomycetes</taxon>
        <taxon>Kitasatosporales</taxon>
        <taxon>Streptomycetaceae</taxon>
        <taxon>Streptomyces</taxon>
    </lineage>
</organism>
<proteinExistence type="predicted"/>
<keyword evidence="1" id="KW-0732">Signal</keyword>
<feature type="signal peptide" evidence="1">
    <location>
        <begin position="1"/>
        <end position="31"/>
    </location>
</feature>
<evidence type="ECO:0000256" key="1">
    <source>
        <dbReference type="SAM" id="SignalP"/>
    </source>
</evidence>
<evidence type="ECO:0000313" key="2">
    <source>
        <dbReference type="EMBL" id="NJP67731.1"/>
    </source>
</evidence>
<comment type="caution">
    <text evidence="2">The sequence shown here is derived from an EMBL/GenBank/DDBJ whole genome shotgun (WGS) entry which is preliminary data.</text>
</comment>
<protein>
    <recommendedName>
        <fullName evidence="4">Septum formation-related domain-containing protein</fullName>
    </recommendedName>
</protein>
<evidence type="ECO:0000313" key="3">
    <source>
        <dbReference type="Proteomes" id="UP000746503"/>
    </source>
</evidence>
<keyword evidence="3" id="KW-1185">Reference proteome</keyword>
<evidence type="ECO:0008006" key="4">
    <source>
        <dbReference type="Google" id="ProtNLM"/>
    </source>
</evidence>
<accession>A0ABX1AQ29</accession>
<dbReference type="EMBL" id="JAAVJB010000135">
    <property type="protein sequence ID" value="NJP67731.1"/>
    <property type="molecule type" value="Genomic_DNA"/>
</dbReference>
<dbReference type="Proteomes" id="UP000746503">
    <property type="component" value="Unassembled WGS sequence"/>
</dbReference>
<dbReference type="RefSeq" id="WP_167934247.1">
    <property type="nucleotide sequence ID" value="NZ_JAAVJB010000135.1"/>
</dbReference>
<dbReference type="PROSITE" id="PS51257">
    <property type="entry name" value="PROKAR_LIPOPROTEIN"/>
    <property type="match status" value="1"/>
</dbReference>
<name>A0ABX1AQ29_9ACTN</name>
<reference evidence="2 3" key="1">
    <citation type="submission" date="2020-03" db="EMBL/GenBank/DDBJ databases">
        <title>Draft genome of Streptomyces sp. ventii, isolated from the Axial Seamount in the Pacific Ocean, and resequencing of the two type strains Streptomyces lonarensis strain NCL 716 and Streptomyces bohaiensis strain 11A07.</title>
        <authorList>
            <person name="Loughran R.M."/>
            <person name="Pfannmuller K.M."/>
            <person name="Wasson B.J."/>
            <person name="Deadmond M.C."/>
            <person name="Paddock B.E."/>
            <person name="Koyack M.J."/>
            <person name="Gallegos D.A."/>
            <person name="Mitchell E.A."/>
            <person name="Ushijima B."/>
            <person name="Saw J.H."/>
            <person name="Mcphail K.L."/>
            <person name="Videau P."/>
        </authorList>
    </citation>
    <scope>NUCLEOTIDE SEQUENCE [LARGE SCALE GENOMIC DNA]</scope>
    <source>
        <strain evidence="3">5675061</strain>
    </source>
</reference>
<gene>
    <name evidence="2" type="ORF">HCJ92_15845</name>
</gene>